<gene>
    <name evidence="1" type="ORF">GCM10010470_16160</name>
</gene>
<dbReference type="RefSeq" id="WP_344678846.1">
    <property type="nucleotide sequence ID" value="NZ_BAAAUX010000009.1"/>
</dbReference>
<proteinExistence type="predicted"/>
<protein>
    <submittedName>
        <fullName evidence="1">Uncharacterized protein</fullName>
    </submittedName>
</protein>
<comment type="caution">
    <text evidence="1">The sequence shown here is derived from an EMBL/GenBank/DDBJ whole genome shotgun (WGS) entry which is preliminary data.</text>
</comment>
<sequence length="213" mass="23113">MLTSTLTDQQFQRYRALRRDGVGAATAYRIAVAAQPAPAYRIGPGDQITFVFDDRPDLAEFTVTATSVPDLDPDLSWLGEFRSSRSRPPEAIELPRSLQRGRHRCYFVPTYSLAQRRADLSARGYARGVAHLLAERGVRDDAHLVLDLDYRIVTVEVRKAGVLLATASMSTDVAPDECPDDALAAVADDCGLIDEAVADARATLPGLLTALAA</sequence>
<reference evidence="1 2" key="1">
    <citation type="journal article" date="2019" name="Int. J. Syst. Evol. Microbiol.">
        <title>The Global Catalogue of Microorganisms (GCM) 10K type strain sequencing project: providing services to taxonomists for standard genome sequencing and annotation.</title>
        <authorList>
            <consortium name="The Broad Institute Genomics Platform"/>
            <consortium name="The Broad Institute Genome Sequencing Center for Infectious Disease"/>
            <person name="Wu L."/>
            <person name="Ma J."/>
        </authorList>
    </citation>
    <scope>NUCLEOTIDE SEQUENCE [LARGE SCALE GENOMIC DNA]</scope>
    <source>
        <strain evidence="1 2">JCM 9383</strain>
    </source>
</reference>
<dbReference type="EMBL" id="BAAAUX010000009">
    <property type="protein sequence ID" value="GAA2782971.1"/>
    <property type="molecule type" value="Genomic_DNA"/>
</dbReference>
<dbReference type="Proteomes" id="UP001500979">
    <property type="component" value="Unassembled WGS sequence"/>
</dbReference>
<keyword evidence="2" id="KW-1185">Reference proteome</keyword>
<evidence type="ECO:0000313" key="1">
    <source>
        <dbReference type="EMBL" id="GAA2782971.1"/>
    </source>
</evidence>
<organism evidence="1 2">
    <name type="scientific">Saccharopolyspora taberi</name>
    <dbReference type="NCBI Taxonomy" id="60895"/>
    <lineage>
        <taxon>Bacteria</taxon>
        <taxon>Bacillati</taxon>
        <taxon>Actinomycetota</taxon>
        <taxon>Actinomycetes</taxon>
        <taxon>Pseudonocardiales</taxon>
        <taxon>Pseudonocardiaceae</taxon>
        <taxon>Saccharopolyspora</taxon>
    </lineage>
</organism>
<name>A0ABN3V8A1_9PSEU</name>
<accession>A0ABN3V8A1</accession>
<evidence type="ECO:0000313" key="2">
    <source>
        <dbReference type="Proteomes" id="UP001500979"/>
    </source>
</evidence>